<feature type="region of interest" description="Disordered" evidence="1">
    <location>
        <begin position="36"/>
        <end position="70"/>
    </location>
</feature>
<dbReference type="RefSeq" id="WP_107804251.1">
    <property type="nucleotide sequence ID" value="NZ_QAOI01000031.1"/>
</dbReference>
<accession>A0A2T5HGY6</accession>
<dbReference type="Proteomes" id="UP000244128">
    <property type="component" value="Unassembled WGS sequence"/>
</dbReference>
<protein>
    <submittedName>
        <fullName evidence="2">Uncharacterized protein</fullName>
    </submittedName>
</protein>
<organism evidence="2 3">
    <name type="scientific">Nitrosomonas oligotropha</name>
    <dbReference type="NCBI Taxonomy" id="42354"/>
    <lineage>
        <taxon>Bacteria</taxon>
        <taxon>Pseudomonadati</taxon>
        <taxon>Pseudomonadota</taxon>
        <taxon>Betaproteobacteria</taxon>
        <taxon>Nitrosomonadales</taxon>
        <taxon>Nitrosomonadaceae</taxon>
        <taxon>Nitrosomonas</taxon>
    </lineage>
</organism>
<evidence type="ECO:0000313" key="3">
    <source>
        <dbReference type="Proteomes" id="UP000244128"/>
    </source>
</evidence>
<sequence>MKIIAAVTIIGKDRKSFEPGSELDLPKPDAESLIERGLARLPEPEPAKGKKQDHDEGDDPDSGDNKDPVT</sequence>
<comment type="caution">
    <text evidence="2">The sequence shown here is derived from an EMBL/GenBank/DDBJ whole genome shotgun (WGS) entry which is preliminary data.</text>
</comment>
<feature type="compositionally biased region" description="Basic and acidic residues" evidence="1">
    <location>
        <begin position="36"/>
        <end position="54"/>
    </location>
</feature>
<reference evidence="2 3" key="1">
    <citation type="submission" date="2018-04" db="EMBL/GenBank/DDBJ databases">
        <title>Active sludge and wastewater microbial communities from Klosterneuburg, Austria.</title>
        <authorList>
            <person name="Wagner M."/>
        </authorList>
    </citation>
    <scope>NUCLEOTIDE SEQUENCE [LARGE SCALE GENOMIC DNA]</scope>
    <source>
        <strain evidence="2 3">Nm49</strain>
    </source>
</reference>
<gene>
    <name evidence="2" type="ORF">C8R26_13130</name>
</gene>
<name>A0A2T5HGY6_9PROT</name>
<evidence type="ECO:0000313" key="2">
    <source>
        <dbReference type="EMBL" id="PTQ70843.1"/>
    </source>
</evidence>
<dbReference type="AlphaFoldDB" id="A0A2T5HGY6"/>
<proteinExistence type="predicted"/>
<evidence type="ECO:0000256" key="1">
    <source>
        <dbReference type="SAM" id="MobiDB-lite"/>
    </source>
</evidence>
<dbReference type="EMBL" id="QAOI01000031">
    <property type="protein sequence ID" value="PTQ70843.1"/>
    <property type="molecule type" value="Genomic_DNA"/>
</dbReference>